<dbReference type="Proteomes" id="UP001525968">
    <property type="component" value="Unassembled WGS sequence"/>
</dbReference>
<keyword evidence="3" id="KW-0010">Activator</keyword>
<keyword evidence="4" id="KW-0804">Transcription</keyword>
<dbReference type="Gene3D" id="1.10.10.10">
    <property type="entry name" value="Winged helix-like DNA-binding domain superfamily/Winged helix DNA-binding domain"/>
    <property type="match status" value="1"/>
</dbReference>
<comment type="caution">
    <text evidence="6">The sequence shown here is derived from an EMBL/GenBank/DDBJ whole genome shotgun (WGS) entry which is preliminary data.</text>
</comment>
<accession>A0ABT2PL65</accession>
<dbReference type="Pfam" id="PF01037">
    <property type="entry name" value="AsnC_trans_reg"/>
    <property type="match status" value="1"/>
</dbReference>
<keyword evidence="1" id="KW-0805">Transcription regulation</keyword>
<dbReference type="InterPro" id="IPR019887">
    <property type="entry name" value="Tscrpt_reg_AsnC/Lrp_C"/>
</dbReference>
<organism evidence="6 7">
    <name type="scientific">Acidovorax bellezanensis</name>
    <dbReference type="NCBI Taxonomy" id="2976702"/>
    <lineage>
        <taxon>Bacteria</taxon>
        <taxon>Pseudomonadati</taxon>
        <taxon>Pseudomonadota</taxon>
        <taxon>Betaproteobacteria</taxon>
        <taxon>Burkholderiales</taxon>
        <taxon>Comamonadaceae</taxon>
        <taxon>Acidovorax</taxon>
    </lineage>
</organism>
<dbReference type="PROSITE" id="PS50956">
    <property type="entry name" value="HTH_ASNC_2"/>
    <property type="match status" value="1"/>
</dbReference>
<name>A0ABT2PL65_9BURK</name>
<dbReference type="EMBL" id="JAODYH010000004">
    <property type="protein sequence ID" value="MCT9810965.1"/>
    <property type="molecule type" value="Genomic_DNA"/>
</dbReference>
<dbReference type="SUPFAM" id="SSF54909">
    <property type="entry name" value="Dimeric alpha+beta barrel"/>
    <property type="match status" value="1"/>
</dbReference>
<dbReference type="InterPro" id="IPR000485">
    <property type="entry name" value="AsnC-type_HTH_dom"/>
</dbReference>
<keyword evidence="7" id="KW-1185">Reference proteome</keyword>
<evidence type="ECO:0000259" key="5">
    <source>
        <dbReference type="PROSITE" id="PS50956"/>
    </source>
</evidence>
<dbReference type="Pfam" id="PF13412">
    <property type="entry name" value="HTH_24"/>
    <property type="match status" value="1"/>
</dbReference>
<dbReference type="CDD" id="cd00090">
    <property type="entry name" value="HTH_ARSR"/>
    <property type="match status" value="1"/>
</dbReference>
<feature type="domain" description="HTH asnC-type" evidence="5">
    <location>
        <begin position="4"/>
        <end position="65"/>
    </location>
</feature>
<gene>
    <name evidence="6" type="ORF">N0K08_09995</name>
</gene>
<protein>
    <submittedName>
        <fullName evidence="6">Winged helix-turn-helix transcriptional regulator</fullName>
    </submittedName>
</protein>
<sequence>MSDLDKLDLKILSQLQKNGRVSITELAEHIGLSASACAERVRRLERDKVITGYHARVSPTAVGKTLLVFVEIKLTTKSEEIFERVKQELLLVPEVMECHLVSGEFDYLVKFRLRGMEEYRQLLGTILKRLPVPAQSHSYVVMEEIKDDLSLQLG</sequence>
<dbReference type="InterPro" id="IPR011008">
    <property type="entry name" value="Dimeric_a/b-barrel"/>
</dbReference>
<evidence type="ECO:0000256" key="4">
    <source>
        <dbReference type="ARBA" id="ARBA00023163"/>
    </source>
</evidence>
<proteinExistence type="predicted"/>
<evidence type="ECO:0000256" key="1">
    <source>
        <dbReference type="ARBA" id="ARBA00023015"/>
    </source>
</evidence>
<dbReference type="InterPro" id="IPR036388">
    <property type="entry name" value="WH-like_DNA-bd_sf"/>
</dbReference>
<dbReference type="PANTHER" id="PTHR30154">
    <property type="entry name" value="LEUCINE-RESPONSIVE REGULATORY PROTEIN"/>
    <property type="match status" value="1"/>
</dbReference>
<dbReference type="RefSeq" id="WP_261500126.1">
    <property type="nucleotide sequence ID" value="NZ_JAODYH010000004.1"/>
</dbReference>
<evidence type="ECO:0000256" key="2">
    <source>
        <dbReference type="ARBA" id="ARBA00023125"/>
    </source>
</evidence>
<reference evidence="6 7" key="1">
    <citation type="submission" date="2022-09" db="EMBL/GenBank/DDBJ databases">
        <title>Draft genome of isolate Be4.</title>
        <authorList>
            <person name="Sanchez-Castro I."/>
            <person name="Martinez-Rodriguez P."/>
            <person name="Descostes M."/>
            <person name="Merroun M."/>
        </authorList>
    </citation>
    <scope>NUCLEOTIDE SEQUENCE [LARGE SCALE GENOMIC DNA]</scope>
    <source>
        <strain evidence="6 7">Be4</strain>
    </source>
</reference>
<dbReference type="InterPro" id="IPR036390">
    <property type="entry name" value="WH_DNA-bd_sf"/>
</dbReference>
<dbReference type="InterPro" id="IPR011991">
    <property type="entry name" value="ArsR-like_HTH"/>
</dbReference>
<evidence type="ECO:0000313" key="7">
    <source>
        <dbReference type="Proteomes" id="UP001525968"/>
    </source>
</evidence>
<dbReference type="PRINTS" id="PR00033">
    <property type="entry name" value="HTHASNC"/>
</dbReference>
<dbReference type="SMART" id="SM00344">
    <property type="entry name" value="HTH_ASNC"/>
    <property type="match status" value="1"/>
</dbReference>
<dbReference type="InterPro" id="IPR019888">
    <property type="entry name" value="Tscrpt_reg_AsnC-like"/>
</dbReference>
<evidence type="ECO:0000256" key="3">
    <source>
        <dbReference type="ARBA" id="ARBA00023159"/>
    </source>
</evidence>
<dbReference type="SUPFAM" id="SSF46785">
    <property type="entry name" value="Winged helix' DNA-binding domain"/>
    <property type="match status" value="1"/>
</dbReference>
<dbReference type="PANTHER" id="PTHR30154:SF0">
    <property type="entry name" value="LEUCINE-RESPONSIVE REGULATORY PROTEIN"/>
    <property type="match status" value="1"/>
</dbReference>
<evidence type="ECO:0000313" key="6">
    <source>
        <dbReference type="EMBL" id="MCT9810965.1"/>
    </source>
</evidence>
<keyword evidence="2" id="KW-0238">DNA-binding</keyword>
<dbReference type="Gene3D" id="3.30.70.920">
    <property type="match status" value="1"/>
</dbReference>